<reference evidence="10" key="1">
    <citation type="journal article" date="2019" name="Int. J. Syst. Evol. Microbiol.">
        <title>The Global Catalogue of Microorganisms (GCM) 10K type strain sequencing project: providing services to taxonomists for standard genome sequencing and annotation.</title>
        <authorList>
            <consortium name="The Broad Institute Genomics Platform"/>
            <consortium name="The Broad Institute Genome Sequencing Center for Infectious Disease"/>
            <person name="Wu L."/>
            <person name="Ma J."/>
        </authorList>
    </citation>
    <scope>NUCLEOTIDE SEQUENCE [LARGE SCALE GENOMIC DNA]</scope>
    <source>
        <strain evidence="10">CCUG 63419</strain>
    </source>
</reference>
<dbReference type="PANTHER" id="PTHR33516">
    <property type="entry name" value="LEXA REPRESSOR"/>
    <property type="match status" value="1"/>
</dbReference>
<dbReference type="RefSeq" id="WP_379068522.1">
    <property type="nucleotide sequence ID" value="NZ_JBHTIT010000001.1"/>
</dbReference>
<evidence type="ECO:0000313" key="10">
    <source>
        <dbReference type="Proteomes" id="UP001597044"/>
    </source>
</evidence>
<protein>
    <submittedName>
        <fullName evidence="9">LexA family protein</fullName>
    </submittedName>
</protein>
<keyword evidence="6" id="KW-0742">SOS response</keyword>
<keyword evidence="3 7" id="KW-0378">Hydrolase</keyword>
<evidence type="ECO:0000256" key="2">
    <source>
        <dbReference type="ARBA" id="ARBA00022763"/>
    </source>
</evidence>
<comment type="similarity">
    <text evidence="1 7">Belongs to the peptidase S24 family.</text>
</comment>
<dbReference type="InterPro" id="IPR006197">
    <property type="entry name" value="Peptidase_S24_LexA"/>
</dbReference>
<accession>A0ABW3HE84</accession>
<comment type="caution">
    <text evidence="9">The sequence shown here is derived from an EMBL/GenBank/DDBJ whole genome shotgun (WGS) entry which is preliminary data.</text>
</comment>
<dbReference type="EMBL" id="JBHTIT010000001">
    <property type="protein sequence ID" value="MFD0949172.1"/>
    <property type="molecule type" value="Genomic_DNA"/>
</dbReference>
<feature type="domain" description="Peptidase S24/S26A/S26B/S26C" evidence="8">
    <location>
        <begin position="59"/>
        <end position="175"/>
    </location>
</feature>
<evidence type="ECO:0000256" key="5">
    <source>
        <dbReference type="ARBA" id="ARBA00023204"/>
    </source>
</evidence>
<proteinExistence type="inferred from homology"/>
<dbReference type="InterPro" id="IPR050077">
    <property type="entry name" value="LexA_repressor"/>
</dbReference>
<dbReference type="SUPFAM" id="SSF51306">
    <property type="entry name" value="LexA/Signal peptidase"/>
    <property type="match status" value="1"/>
</dbReference>
<dbReference type="PANTHER" id="PTHR33516:SF2">
    <property type="entry name" value="LEXA REPRESSOR-RELATED"/>
    <property type="match status" value="1"/>
</dbReference>
<dbReference type="CDD" id="cd06529">
    <property type="entry name" value="S24_LexA-like"/>
    <property type="match status" value="1"/>
</dbReference>
<dbReference type="InterPro" id="IPR015927">
    <property type="entry name" value="Peptidase_S24_S26A/B/C"/>
</dbReference>
<evidence type="ECO:0000256" key="4">
    <source>
        <dbReference type="ARBA" id="ARBA00022813"/>
    </source>
</evidence>
<keyword evidence="4 7" id="KW-0068">Autocatalytic cleavage</keyword>
<sequence>MSSSVLIRQGNTCKAFIVHGSTTSAVHYPLTIADLPTDTALMNSIIGTPILSSSHPRLPLLQGSVPAGFPSPAADYVQNTIDLHERLIHNPEATFFIQVSGDSMIDTGIVDGSVLIVDASRSPASGDIVVASIDGQFTVKRLKRVAGRYELHAENERHPYPVLHPTEELQIFGVVTSHIVEHATLKRPRR</sequence>
<dbReference type="PRINTS" id="PR00726">
    <property type="entry name" value="LEXASERPTASE"/>
</dbReference>
<name>A0ABW3HE84_9GAMM</name>
<dbReference type="Proteomes" id="UP001597044">
    <property type="component" value="Unassembled WGS sequence"/>
</dbReference>
<keyword evidence="2" id="KW-0227">DNA damage</keyword>
<dbReference type="InterPro" id="IPR039418">
    <property type="entry name" value="LexA-like"/>
</dbReference>
<dbReference type="Gene3D" id="2.10.109.10">
    <property type="entry name" value="Umud Fragment, subunit A"/>
    <property type="match status" value="1"/>
</dbReference>
<evidence type="ECO:0000256" key="7">
    <source>
        <dbReference type="RuleBase" id="RU003991"/>
    </source>
</evidence>
<gene>
    <name evidence="9" type="ORF">ACFQ0F_01990</name>
</gene>
<organism evidence="9 10">
    <name type="scientific">Paraperlucidibaca wandonensis</name>
    <dbReference type="NCBI Taxonomy" id="1268273"/>
    <lineage>
        <taxon>Bacteria</taxon>
        <taxon>Pseudomonadati</taxon>
        <taxon>Pseudomonadota</taxon>
        <taxon>Gammaproteobacteria</taxon>
        <taxon>Moraxellales</taxon>
        <taxon>Moraxellaceae</taxon>
        <taxon>Paraperlucidibaca</taxon>
    </lineage>
</organism>
<evidence type="ECO:0000256" key="1">
    <source>
        <dbReference type="ARBA" id="ARBA00007484"/>
    </source>
</evidence>
<dbReference type="InterPro" id="IPR036286">
    <property type="entry name" value="LexA/Signal_pep-like_sf"/>
</dbReference>
<dbReference type="NCBIfam" id="NF007621">
    <property type="entry name" value="PRK10276.1"/>
    <property type="match status" value="1"/>
</dbReference>
<evidence type="ECO:0000256" key="6">
    <source>
        <dbReference type="ARBA" id="ARBA00023236"/>
    </source>
</evidence>
<evidence type="ECO:0000313" key="9">
    <source>
        <dbReference type="EMBL" id="MFD0949172.1"/>
    </source>
</evidence>
<evidence type="ECO:0000259" key="8">
    <source>
        <dbReference type="Pfam" id="PF00717"/>
    </source>
</evidence>
<evidence type="ECO:0000256" key="3">
    <source>
        <dbReference type="ARBA" id="ARBA00022801"/>
    </source>
</evidence>
<dbReference type="Pfam" id="PF00717">
    <property type="entry name" value="Peptidase_S24"/>
    <property type="match status" value="1"/>
</dbReference>
<keyword evidence="10" id="KW-1185">Reference proteome</keyword>
<keyword evidence="5" id="KW-0234">DNA repair</keyword>